<feature type="transmembrane region" description="Helical" evidence="6">
    <location>
        <begin position="156"/>
        <end position="176"/>
    </location>
</feature>
<dbReference type="PANTHER" id="PTHR30250">
    <property type="entry name" value="PST FAMILY PREDICTED COLANIC ACID TRANSPORTER"/>
    <property type="match status" value="1"/>
</dbReference>
<feature type="transmembrane region" description="Helical" evidence="6">
    <location>
        <begin position="297"/>
        <end position="320"/>
    </location>
</feature>
<evidence type="ECO:0000256" key="5">
    <source>
        <dbReference type="ARBA" id="ARBA00023136"/>
    </source>
</evidence>
<evidence type="ECO:0000313" key="7">
    <source>
        <dbReference type="EMBL" id="MDN3425679.1"/>
    </source>
</evidence>
<gene>
    <name evidence="7" type="ORF">QMA01_00130</name>
</gene>
<evidence type="ECO:0000313" key="8">
    <source>
        <dbReference type="Proteomes" id="UP001225873"/>
    </source>
</evidence>
<dbReference type="PANTHER" id="PTHR30250:SF11">
    <property type="entry name" value="O-ANTIGEN TRANSPORTER-RELATED"/>
    <property type="match status" value="1"/>
</dbReference>
<organism evidence="7 8">
    <name type="scientific">Planococcus notacanthi</name>
    <dbReference type="NCBI Taxonomy" id="3035188"/>
    <lineage>
        <taxon>Bacteria</taxon>
        <taxon>Bacillati</taxon>
        <taxon>Bacillota</taxon>
        <taxon>Bacilli</taxon>
        <taxon>Bacillales</taxon>
        <taxon>Caryophanaceae</taxon>
        <taxon>Planococcus</taxon>
    </lineage>
</organism>
<sequence>MRLKHLVTNTLKKIFSSNVFKNGAWLYVLQIFNTLVPFLTLPYITRVMGSSSFGFFSFSLNIIGYFQVLVEYGFNLSASRKIAITNDKKEINRIFSSIMVIKLLLCFITFIVMFFIIILFDIKKEQSLTMFILYLLVVGSSIQQTWLFQGLQRMKYITIISVIARSISLILIFVFVKNADDLYLYSFLYAFTFLFSGIASLILVFKTLKIKFVLPSYQDIILELRDGWHTFTTSAMTKIFSGFGITTLGITSTEAAVGIYSAIQKIPLIISMMFAPISQAIFPYISKHYTDSFNKGLNKVKVIGLYVMPIIIFISLVLVVESESLVRILFGEEYAEYSFLLIPLTCWMFFSVLNNFLGIQILVASGYLKEYSTAFKLGLLALLIVNIVFGSIWGVFGIALAAFVGEFILSIALIYQIRKVILYEKVKGA</sequence>
<comment type="caution">
    <text evidence="7">The sequence shown here is derived from an EMBL/GenBank/DDBJ whole genome shotgun (WGS) entry which is preliminary data.</text>
</comment>
<accession>A0ABT7ZEX7</accession>
<feature type="transmembrane region" description="Helical" evidence="6">
    <location>
        <begin position="340"/>
        <end position="362"/>
    </location>
</feature>
<evidence type="ECO:0000256" key="6">
    <source>
        <dbReference type="SAM" id="Phobius"/>
    </source>
</evidence>
<feature type="transmembrane region" description="Helical" evidence="6">
    <location>
        <begin position="398"/>
        <end position="417"/>
    </location>
</feature>
<feature type="transmembrane region" description="Helical" evidence="6">
    <location>
        <begin position="239"/>
        <end position="260"/>
    </location>
</feature>
<feature type="transmembrane region" description="Helical" evidence="6">
    <location>
        <begin position="266"/>
        <end position="285"/>
    </location>
</feature>
<protein>
    <submittedName>
        <fullName evidence="7">Oligosaccharide flippase family protein</fullName>
    </submittedName>
</protein>
<name>A0ABT7ZEX7_9BACL</name>
<evidence type="ECO:0000256" key="3">
    <source>
        <dbReference type="ARBA" id="ARBA00022692"/>
    </source>
</evidence>
<dbReference type="InterPro" id="IPR050833">
    <property type="entry name" value="Poly_Biosynth_Transport"/>
</dbReference>
<feature type="transmembrane region" description="Helical" evidence="6">
    <location>
        <begin position="24"/>
        <end position="45"/>
    </location>
</feature>
<reference evidence="7 8" key="1">
    <citation type="submission" date="2023-03" db="EMBL/GenBank/DDBJ databases">
        <authorList>
            <person name="Uniacke-Lowe S."/>
            <person name="Ross P."/>
            <person name="Hill C."/>
        </authorList>
    </citation>
    <scope>NUCLEOTIDE SEQUENCE [LARGE SCALE GENOMIC DNA]</scope>
    <source>
        <strain evidence="7 8">APC 4016</strain>
    </source>
</reference>
<feature type="transmembrane region" description="Helical" evidence="6">
    <location>
        <begin position="182"/>
        <end position="205"/>
    </location>
</feature>
<keyword evidence="8" id="KW-1185">Reference proteome</keyword>
<feature type="transmembrane region" description="Helical" evidence="6">
    <location>
        <begin position="374"/>
        <end position="392"/>
    </location>
</feature>
<evidence type="ECO:0000256" key="4">
    <source>
        <dbReference type="ARBA" id="ARBA00022989"/>
    </source>
</evidence>
<evidence type="ECO:0000256" key="1">
    <source>
        <dbReference type="ARBA" id="ARBA00004651"/>
    </source>
</evidence>
<keyword evidence="4 6" id="KW-1133">Transmembrane helix</keyword>
<feature type="transmembrane region" description="Helical" evidence="6">
    <location>
        <begin position="51"/>
        <end position="74"/>
    </location>
</feature>
<comment type="subcellular location">
    <subcellularLocation>
        <location evidence="1">Cell membrane</location>
        <topology evidence="1">Multi-pass membrane protein</topology>
    </subcellularLocation>
</comment>
<dbReference type="Pfam" id="PF01943">
    <property type="entry name" value="Polysacc_synt"/>
    <property type="match status" value="1"/>
</dbReference>
<dbReference type="Proteomes" id="UP001225873">
    <property type="component" value="Unassembled WGS sequence"/>
</dbReference>
<keyword evidence="5 6" id="KW-0472">Membrane</keyword>
<keyword evidence="3 6" id="KW-0812">Transmembrane</keyword>
<dbReference type="InterPro" id="IPR002797">
    <property type="entry name" value="Polysacc_synth"/>
</dbReference>
<proteinExistence type="predicted"/>
<keyword evidence="2" id="KW-1003">Cell membrane</keyword>
<feature type="transmembrane region" description="Helical" evidence="6">
    <location>
        <begin position="94"/>
        <end position="119"/>
    </location>
</feature>
<feature type="transmembrane region" description="Helical" evidence="6">
    <location>
        <begin position="131"/>
        <end position="149"/>
    </location>
</feature>
<dbReference type="EMBL" id="JASDCQ010000001">
    <property type="protein sequence ID" value="MDN3425679.1"/>
    <property type="molecule type" value="Genomic_DNA"/>
</dbReference>
<evidence type="ECO:0000256" key="2">
    <source>
        <dbReference type="ARBA" id="ARBA00022475"/>
    </source>
</evidence>